<evidence type="ECO:0000259" key="2">
    <source>
        <dbReference type="Pfam" id="PF08327"/>
    </source>
</evidence>
<dbReference type="Proteomes" id="UP000186104">
    <property type="component" value="Chromosome"/>
</dbReference>
<accession>A0A173LJW9</accession>
<evidence type="ECO:0000256" key="1">
    <source>
        <dbReference type="ARBA" id="ARBA00006817"/>
    </source>
</evidence>
<gene>
    <name evidence="3" type="ORF">BJL86_1144</name>
</gene>
<evidence type="ECO:0000313" key="3">
    <source>
        <dbReference type="EMBL" id="ANI91934.1"/>
    </source>
</evidence>
<dbReference type="CDD" id="cd07814">
    <property type="entry name" value="SRPBCC_CalC_Aha1-like"/>
    <property type="match status" value="1"/>
</dbReference>
<comment type="similarity">
    <text evidence="1">Belongs to the AHA1 family.</text>
</comment>
<dbReference type="RefSeq" id="WP_075844870.1">
    <property type="nucleotide sequence ID" value="NZ_CP015961.1"/>
</dbReference>
<dbReference type="Gene3D" id="3.30.530.20">
    <property type="match status" value="1"/>
</dbReference>
<sequence>MTTHENPEGSTTPSTMSYVTSFDVAAPIGEVFRVATRPVLWWGEMIHGSSNALGDRFEWNVPGQHFNAFEVTEYAPGRRCAWTVLASGKEHEADEWVGTVVEFTFTSAGNGTAVTFEHRGLTPSLECYDMCSRAWNYHLDVGLRAYLDGETARPLTYGTIDDVVATIGSSGQIE</sequence>
<dbReference type="KEGG" id="dtm:BJL86_1144"/>
<dbReference type="EMBL" id="CP015961">
    <property type="protein sequence ID" value="ANI91934.1"/>
    <property type="molecule type" value="Genomic_DNA"/>
</dbReference>
<dbReference type="STRING" id="499555.BJL86_1144"/>
<keyword evidence="4" id="KW-1185">Reference proteome</keyword>
<dbReference type="InterPro" id="IPR013538">
    <property type="entry name" value="ASHA1/2-like_C"/>
</dbReference>
<dbReference type="Pfam" id="PF08327">
    <property type="entry name" value="AHSA1"/>
    <property type="match status" value="1"/>
</dbReference>
<name>A0A173LJW9_9ACTN</name>
<dbReference type="AlphaFoldDB" id="A0A173LJW9"/>
<reference evidence="3 4" key="1">
    <citation type="submission" date="2016-06" db="EMBL/GenBank/DDBJ databases">
        <title>Complete genome sequence of a saline-alkali tolerant type strain Dietzia timorensis ID05-A0528T.</title>
        <authorList>
            <person name="Wu X."/>
        </authorList>
    </citation>
    <scope>NUCLEOTIDE SEQUENCE [LARGE SCALE GENOMIC DNA]</scope>
    <source>
        <strain evidence="3 4">ID05-A0528</strain>
    </source>
</reference>
<organism evidence="3 4">
    <name type="scientific">Dietzia timorensis</name>
    <dbReference type="NCBI Taxonomy" id="499555"/>
    <lineage>
        <taxon>Bacteria</taxon>
        <taxon>Bacillati</taxon>
        <taxon>Actinomycetota</taxon>
        <taxon>Actinomycetes</taxon>
        <taxon>Mycobacteriales</taxon>
        <taxon>Dietziaceae</taxon>
        <taxon>Dietzia</taxon>
    </lineage>
</organism>
<dbReference type="InterPro" id="IPR023393">
    <property type="entry name" value="START-like_dom_sf"/>
</dbReference>
<dbReference type="SUPFAM" id="SSF55961">
    <property type="entry name" value="Bet v1-like"/>
    <property type="match status" value="1"/>
</dbReference>
<dbReference type="OrthoDB" id="287565at2"/>
<proteinExistence type="inferred from homology"/>
<evidence type="ECO:0000313" key="4">
    <source>
        <dbReference type="Proteomes" id="UP000186104"/>
    </source>
</evidence>
<protein>
    <recommendedName>
        <fullName evidence="2">Activator of Hsp90 ATPase homologue 1/2-like C-terminal domain-containing protein</fullName>
    </recommendedName>
</protein>
<feature type="domain" description="Activator of Hsp90 ATPase homologue 1/2-like C-terminal" evidence="2">
    <location>
        <begin position="26"/>
        <end position="147"/>
    </location>
</feature>